<dbReference type="InterPro" id="IPR000387">
    <property type="entry name" value="Tyr_Pase_dom"/>
</dbReference>
<reference evidence="3" key="1">
    <citation type="submission" date="2020-07" db="EMBL/GenBank/DDBJ databases">
        <authorList>
            <person name="Lin J."/>
        </authorList>
    </citation>
    <scope>NUCLEOTIDE SEQUENCE</scope>
</reference>
<dbReference type="AlphaFoldDB" id="A0A6V7PY02"/>
<feature type="domain" description="Tyrosine specific protein phosphatases" evidence="2">
    <location>
        <begin position="50"/>
        <end position="91"/>
    </location>
</feature>
<protein>
    <recommendedName>
        <fullName evidence="2">Tyrosine specific protein phosphatases domain-containing protein</fullName>
    </recommendedName>
</protein>
<organism evidence="3">
    <name type="scientific">Ananas comosus var. bracteatus</name>
    <name type="common">red pineapple</name>
    <dbReference type="NCBI Taxonomy" id="296719"/>
    <lineage>
        <taxon>Eukaryota</taxon>
        <taxon>Viridiplantae</taxon>
        <taxon>Streptophyta</taxon>
        <taxon>Embryophyta</taxon>
        <taxon>Tracheophyta</taxon>
        <taxon>Spermatophyta</taxon>
        <taxon>Magnoliopsida</taxon>
        <taxon>Liliopsida</taxon>
        <taxon>Poales</taxon>
        <taxon>Bromeliaceae</taxon>
        <taxon>Bromelioideae</taxon>
        <taxon>Ananas</taxon>
    </lineage>
</organism>
<gene>
    <name evidence="3" type="ORF">CB5_LOCUS18862</name>
</gene>
<evidence type="ECO:0000259" key="2">
    <source>
        <dbReference type="PROSITE" id="PS50056"/>
    </source>
</evidence>
<accession>A0A6V7PY02</accession>
<dbReference type="Gene3D" id="3.90.190.10">
    <property type="entry name" value="Protein tyrosine phosphatase superfamily"/>
    <property type="match status" value="1"/>
</dbReference>
<evidence type="ECO:0000313" key="3">
    <source>
        <dbReference type="EMBL" id="CAD1835651.1"/>
    </source>
</evidence>
<dbReference type="PROSITE" id="PS50056">
    <property type="entry name" value="TYR_PHOSPHATASE_2"/>
    <property type="match status" value="1"/>
</dbReference>
<dbReference type="InterPro" id="IPR000340">
    <property type="entry name" value="Dual-sp_phosphatase_cat-dom"/>
</dbReference>
<dbReference type="SUPFAM" id="SSF52799">
    <property type="entry name" value="(Phosphotyrosine protein) phosphatases II"/>
    <property type="match status" value="1"/>
</dbReference>
<dbReference type="Pfam" id="PF00782">
    <property type="entry name" value="DSPc"/>
    <property type="match status" value="1"/>
</dbReference>
<feature type="compositionally biased region" description="Polar residues" evidence="1">
    <location>
        <begin position="174"/>
        <end position="198"/>
    </location>
</feature>
<feature type="compositionally biased region" description="Basic and acidic residues" evidence="1">
    <location>
        <begin position="205"/>
        <end position="214"/>
    </location>
</feature>
<dbReference type="EMBL" id="LR862153">
    <property type="protein sequence ID" value="CAD1835651.1"/>
    <property type="molecule type" value="Genomic_DNA"/>
</dbReference>
<evidence type="ECO:0000256" key="1">
    <source>
        <dbReference type="SAM" id="MobiDB-lite"/>
    </source>
</evidence>
<name>A0A6V7PY02_ANACO</name>
<dbReference type="PANTHER" id="PTHR46381:SF2">
    <property type="entry name" value="MAP KINASE PHOSPHATASE"/>
    <property type="match status" value="1"/>
</dbReference>
<proteinExistence type="predicted"/>
<dbReference type="PANTHER" id="PTHR46381">
    <property type="entry name" value="MKPA PROTEIN"/>
    <property type="match status" value="1"/>
</dbReference>
<feature type="region of interest" description="Disordered" evidence="1">
    <location>
        <begin position="169"/>
        <end position="214"/>
    </location>
</feature>
<dbReference type="GO" id="GO:0016787">
    <property type="term" value="F:hydrolase activity"/>
    <property type="evidence" value="ECO:0007669"/>
    <property type="project" value="UniProtKB-ARBA"/>
</dbReference>
<dbReference type="InterPro" id="IPR029021">
    <property type="entry name" value="Prot-tyrosine_phosphatase-like"/>
</dbReference>
<sequence length="214" mass="22863">MDIIARSGRSRSDRNCRGAGRARRRSSVLYDAFDFLEDPRGSGGGRGGGGGRALVHCIRVASRSAAIVVAYLMWRHVIPFDVALRRVKAARAAADPNLGFATQLLRRQPRAGAAANSPGSARRVLRLAPHLPYAPLHLVPKIALRSSSSPSSGAFAMELLDSRRSSSSSSASAWVSQQGRQPNPLKTFSSSHPTNHAGSNLCGVVEDRDRDGAR</sequence>